<dbReference type="AlphaFoldDB" id="A0A511W4S9"/>
<sequence length="377" mass="43725">MDEKMKHLREIYKNETSFSEKERHAIMSKAKHESSNKSGGPLFPFKIAIPLVATLLIAFIIFASNDGGPLFQPTTGSPGEVQDEQGPTTDGEPSIEGYVMKSEDDRILIVEPRNKDTSSYTAVWYSDYDSDIEIGQKVKAWHSEQEDSEPPHAVPELIQVVESDVSSENTTLTEHEALKRAIDATDLNDFSIPVVRKLVYIEQRDEWEIKVEDAYNDHYSLLRVEDTLEFRVGSFSPTDTIEDDQIPEPNIEDIITEFENAYDRLIETDDEQRLVNFDSTEEIREDFTNIMNEEFVDYYLDTYVDEEDGELYIIPTGMEVFIDLEQDYEVNEVSDTEYHVIQEVNYEFTDHIELTYLIEYHDENWIVQDVLYDPIDE</sequence>
<organism evidence="3 4">
    <name type="scientific">Alkalibacillus haloalkaliphilus</name>
    <dbReference type="NCBI Taxonomy" id="94136"/>
    <lineage>
        <taxon>Bacteria</taxon>
        <taxon>Bacillati</taxon>
        <taxon>Bacillota</taxon>
        <taxon>Bacilli</taxon>
        <taxon>Bacillales</taxon>
        <taxon>Bacillaceae</taxon>
        <taxon>Alkalibacillus</taxon>
    </lineage>
</organism>
<protein>
    <submittedName>
        <fullName evidence="3">Uncharacterized protein</fullName>
    </submittedName>
</protein>
<gene>
    <name evidence="3" type="ORF">AHA02nite_18610</name>
</gene>
<evidence type="ECO:0000256" key="1">
    <source>
        <dbReference type="SAM" id="MobiDB-lite"/>
    </source>
</evidence>
<evidence type="ECO:0000256" key="2">
    <source>
        <dbReference type="SAM" id="Phobius"/>
    </source>
</evidence>
<name>A0A511W4S9_9BACI</name>
<evidence type="ECO:0000313" key="4">
    <source>
        <dbReference type="Proteomes" id="UP000321440"/>
    </source>
</evidence>
<proteinExistence type="predicted"/>
<dbReference type="EMBL" id="BJYA01000012">
    <property type="protein sequence ID" value="GEN46085.1"/>
    <property type="molecule type" value="Genomic_DNA"/>
</dbReference>
<dbReference type="OrthoDB" id="2603210at2"/>
<keyword evidence="2" id="KW-1133">Transmembrane helix</keyword>
<feature type="region of interest" description="Disordered" evidence="1">
    <location>
        <begin position="71"/>
        <end position="96"/>
    </location>
</feature>
<keyword evidence="2" id="KW-0812">Transmembrane</keyword>
<feature type="transmembrane region" description="Helical" evidence="2">
    <location>
        <begin position="43"/>
        <end position="63"/>
    </location>
</feature>
<dbReference type="RefSeq" id="WP_146816573.1">
    <property type="nucleotide sequence ID" value="NZ_BJYA01000012.1"/>
</dbReference>
<dbReference type="Pfam" id="PF11518">
    <property type="entry name" value="DUF3221"/>
    <property type="match status" value="1"/>
</dbReference>
<evidence type="ECO:0000313" key="3">
    <source>
        <dbReference type="EMBL" id="GEN46085.1"/>
    </source>
</evidence>
<accession>A0A511W4S9</accession>
<comment type="caution">
    <text evidence="3">The sequence shown here is derived from an EMBL/GenBank/DDBJ whole genome shotgun (WGS) entry which is preliminary data.</text>
</comment>
<keyword evidence="4" id="KW-1185">Reference proteome</keyword>
<reference evidence="3 4" key="1">
    <citation type="submission" date="2019-07" db="EMBL/GenBank/DDBJ databases">
        <title>Whole genome shotgun sequence of Alkalibacillus haloalkaliphilus NBRC 103110.</title>
        <authorList>
            <person name="Hosoyama A."/>
            <person name="Uohara A."/>
            <person name="Ohji S."/>
            <person name="Ichikawa N."/>
        </authorList>
    </citation>
    <scope>NUCLEOTIDE SEQUENCE [LARGE SCALE GENOMIC DNA]</scope>
    <source>
        <strain evidence="3 4">NBRC 103110</strain>
    </source>
</reference>
<dbReference type="InterPro" id="IPR021598">
    <property type="entry name" value="DUF3221"/>
</dbReference>
<dbReference type="Proteomes" id="UP000321440">
    <property type="component" value="Unassembled WGS sequence"/>
</dbReference>
<keyword evidence="2" id="KW-0472">Membrane</keyword>